<accession>A0A1F5ZMZ2</accession>
<evidence type="ECO:0000313" key="14">
    <source>
        <dbReference type="EMBL" id="OGG13723.1"/>
    </source>
</evidence>
<dbReference type="GO" id="GO:0006275">
    <property type="term" value="P:regulation of DNA replication"/>
    <property type="evidence" value="ECO:0007669"/>
    <property type="project" value="UniProtKB-UniRule"/>
</dbReference>
<dbReference type="InterPro" id="IPR020591">
    <property type="entry name" value="Chromosome_initiator_DnaA-like"/>
</dbReference>
<dbReference type="InterPro" id="IPR038454">
    <property type="entry name" value="DnaA_N_sf"/>
</dbReference>
<keyword evidence="4 8" id="KW-0547">Nucleotide-binding</keyword>
<evidence type="ECO:0000259" key="13">
    <source>
        <dbReference type="SMART" id="SM00760"/>
    </source>
</evidence>
<dbReference type="Gene3D" id="1.10.1750.10">
    <property type="match status" value="1"/>
</dbReference>
<dbReference type="InterPro" id="IPR003593">
    <property type="entry name" value="AAA+_ATPase"/>
</dbReference>
<gene>
    <name evidence="8" type="primary">dnaA</name>
    <name evidence="14" type="ORF">A2875_04050</name>
</gene>
<dbReference type="InterPro" id="IPR010921">
    <property type="entry name" value="Trp_repressor/repl_initiator"/>
</dbReference>
<dbReference type="HAMAP" id="MF_00377">
    <property type="entry name" value="DnaA_bact"/>
    <property type="match status" value="1"/>
</dbReference>
<dbReference type="InterPro" id="IPR001957">
    <property type="entry name" value="Chromosome_initiator_DnaA"/>
</dbReference>
<dbReference type="FunFam" id="3.40.50.300:FF:000668">
    <property type="entry name" value="Chromosomal replication initiator protein DnaA"/>
    <property type="match status" value="1"/>
</dbReference>
<evidence type="ECO:0000256" key="9">
    <source>
        <dbReference type="NCBIfam" id="TIGR00362"/>
    </source>
</evidence>
<dbReference type="AlphaFoldDB" id="A0A1F5ZMZ2"/>
<dbReference type="Pfam" id="PF11638">
    <property type="entry name" value="DnaA_N"/>
    <property type="match status" value="1"/>
</dbReference>
<feature type="binding site" evidence="8">
    <location>
        <position position="158"/>
    </location>
    <ligand>
        <name>ATP</name>
        <dbReference type="ChEBI" id="CHEBI:30616"/>
    </ligand>
</feature>
<dbReference type="GO" id="GO:0005524">
    <property type="term" value="F:ATP binding"/>
    <property type="evidence" value="ECO:0007669"/>
    <property type="project" value="UniProtKB-UniRule"/>
</dbReference>
<dbReference type="SMART" id="SM00760">
    <property type="entry name" value="Bac_DnaA_C"/>
    <property type="match status" value="1"/>
</dbReference>
<keyword evidence="7 8" id="KW-0238">DNA-binding</keyword>
<evidence type="ECO:0000256" key="2">
    <source>
        <dbReference type="ARBA" id="ARBA00022490"/>
    </source>
</evidence>
<comment type="subcellular location">
    <subcellularLocation>
        <location evidence="8">Cytoplasm</location>
    </subcellularLocation>
</comment>
<evidence type="ECO:0000256" key="6">
    <source>
        <dbReference type="ARBA" id="ARBA00023121"/>
    </source>
</evidence>
<comment type="similarity">
    <text evidence="1 8 11">Belongs to the DnaA family.</text>
</comment>
<comment type="function">
    <text evidence="8 10">Plays an essential role in the initiation and regulation of chromosomal replication. ATP-DnaA binds to the origin of replication (oriC) to initiate formation of the DNA replication initiation complex once per cell cycle. Binds the DnaA box (a 9 base pair repeat at the origin) and separates the double-stranded (ds)DNA. Forms a right-handed helical filament on oriC DNA; dsDNA binds to the exterior of the filament while single-stranded (ss)DNA is stabiized in the filament's interior. The ATP-DnaA-oriC complex binds and stabilizes one strand of the AT-rich DNA unwinding element (DUE), permitting loading of DNA polymerase. After initiation quickly degrades to an ADP-DnaA complex that is not apt for DNA replication. Binds acidic phospholipids.</text>
</comment>
<dbReference type="Proteomes" id="UP000177416">
    <property type="component" value="Unassembled WGS sequence"/>
</dbReference>
<feature type="binding site" evidence="8">
    <location>
        <position position="160"/>
    </location>
    <ligand>
        <name>ATP</name>
        <dbReference type="ChEBI" id="CHEBI:30616"/>
    </ligand>
</feature>
<dbReference type="Gene3D" id="3.40.50.300">
    <property type="entry name" value="P-loop containing nucleotide triphosphate hydrolases"/>
    <property type="match status" value="1"/>
</dbReference>
<dbReference type="GO" id="GO:0003688">
    <property type="term" value="F:DNA replication origin binding"/>
    <property type="evidence" value="ECO:0007669"/>
    <property type="project" value="UniProtKB-UniRule"/>
</dbReference>
<dbReference type="Gene3D" id="3.30.300.180">
    <property type="match status" value="1"/>
</dbReference>
<dbReference type="GO" id="GO:0005737">
    <property type="term" value="C:cytoplasm"/>
    <property type="evidence" value="ECO:0007669"/>
    <property type="project" value="UniProtKB-SubCell"/>
</dbReference>
<protein>
    <recommendedName>
        <fullName evidence="8 9">Chromosomal replication initiator protein DnaA</fullName>
    </recommendedName>
</protein>
<evidence type="ECO:0000256" key="1">
    <source>
        <dbReference type="ARBA" id="ARBA00006583"/>
    </source>
</evidence>
<dbReference type="Gene3D" id="1.10.8.60">
    <property type="match status" value="1"/>
</dbReference>
<keyword evidence="2 8" id="KW-0963">Cytoplasm</keyword>
<dbReference type="PANTHER" id="PTHR30050">
    <property type="entry name" value="CHROMOSOMAL REPLICATION INITIATOR PROTEIN DNAA"/>
    <property type="match status" value="1"/>
</dbReference>
<dbReference type="SMART" id="SM00382">
    <property type="entry name" value="AAA"/>
    <property type="match status" value="1"/>
</dbReference>
<dbReference type="Pfam" id="PF08299">
    <property type="entry name" value="Bac_DnaA_C"/>
    <property type="match status" value="1"/>
</dbReference>
<dbReference type="InterPro" id="IPR024633">
    <property type="entry name" value="DnaA_N_dom"/>
</dbReference>
<evidence type="ECO:0000256" key="7">
    <source>
        <dbReference type="ARBA" id="ARBA00023125"/>
    </source>
</evidence>
<dbReference type="InterPro" id="IPR027417">
    <property type="entry name" value="P-loop_NTPase"/>
</dbReference>
<dbReference type="SUPFAM" id="SSF52540">
    <property type="entry name" value="P-loop containing nucleoside triphosphate hydrolases"/>
    <property type="match status" value="1"/>
</dbReference>
<feature type="binding site" evidence="8">
    <location>
        <position position="162"/>
    </location>
    <ligand>
        <name>ATP</name>
        <dbReference type="ChEBI" id="CHEBI:30616"/>
    </ligand>
</feature>
<dbReference type="Pfam" id="PF00308">
    <property type="entry name" value="Bac_DnaA"/>
    <property type="match status" value="1"/>
</dbReference>
<organism evidence="14 15">
    <name type="scientific">Candidatus Gottesmanbacteria bacterium RIFCSPHIGHO2_01_FULL_46_14</name>
    <dbReference type="NCBI Taxonomy" id="1798380"/>
    <lineage>
        <taxon>Bacteria</taxon>
        <taxon>Candidatus Gottesmaniibacteriota</taxon>
    </lineage>
</organism>
<feature type="domain" description="Chromosomal replication initiator DnaA C-terminal" evidence="13">
    <location>
        <begin position="364"/>
        <end position="433"/>
    </location>
</feature>
<keyword evidence="5 8" id="KW-0067">ATP-binding</keyword>
<dbReference type="PROSITE" id="PS01008">
    <property type="entry name" value="DNAA"/>
    <property type="match status" value="1"/>
</dbReference>
<proteinExistence type="inferred from homology"/>
<dbReference type="InterPro" id="IPR018312">
    <property type="entry name" value="Chromosome_initiator_DnaA_CS"/>
</dbReference>
<dbReference type="GO" id="GO:0005886">
    <property type="term" value="C:plasma membrane"/>
    <property type="evidence" value="ECO:0007669"/>
    <property type="project" value="TreeGrafter"/>
</dbReference>
<comment type="domain">
    <text evidence="8">Domain I is involved in oligomerization and binding regulators, domain II is flexibile and of varying length in different bacteria, domain III forms the AAA+ region, while domain IV binds dsDNA.</text>
</comment>
<keyword evidence="6 8" id="KW-0446">Lipid-binding</keyword>
<dbReference type="GO" id="GO:0006270">
    <property type="term" value="P:DNA replication initiation"/>
    <property type="evidence" value="ECO:0007669"/>
    <property type="project" value="UniProtKB-UniRule"/>
</dbReference>
<reference evidence="14 15" key="1">
    <citation type="journal article" date="2016" name="Nat. Commun.">
        <title>Thousands of microbial genomes shed light on interconnected biogeochemical processes in an aquifer system.</title>
        <authorList>
            <person name="Anantharaman K."/>
            <person name="Brown C.T."/>
            <person name="Hug L.A."/>
            <person name="Sharon I."/>
            <person name="Castelle C.J."/>
            <person name="Probst A.J."/>
            <person name="Thomas B.C."/>
            <person name="Singh A."/>
            <person name="Wilkins M.J."/>
            <person name="Karaoz U."/>
            <person name="Brodie E.L."/>
            <person name="Williams K.H."/>
            <person name="Hubbard S.S."/>
            <person name="Banfield J.F."/>
        </authorList>
    </citation>
    <scope>NUCLEOTIDE SEQUENCE [LARGE SCALE GENOMIC DNA]</scope>
</reference>
<evidence type="ECO:0000259" key="12">
    <source>
        <dbReference type="SMART" id="SM00382"/>
    </source>
</evidence>
<dbReference type="CDD" id="cd06571">
    <property type="entry name" value="Bac_DnaA_C"/>
    <property type="match status" value="1"/>
</dbReference>
<feature type="region of interest" description="Domain I, interacts with DnaA modulators" evidence="8">
    <location>
        <begin position="1"/>
        <end position="85"/>
    </location>
</feature>
<evidence type="ECO:0000256" key="4">
    <source>
        <dbReference type="ARBA" id="ARBA00022741"/>
    </source>
</evidence>
<comment type="subunit">
    <text evidence="8">Oligomerizes as a right-handed, spiral filament on DNA at oriC.</text>
</comment>
<evidence type="ECO:0000313" key="15">
    <source>
        <dbReference type="Proteomes" id="UP000177416"/>
    </source>
</evidence>
<dbReference type="EMBL" id="MFJJ01000035">
    <property type="protein sequence ID" value="OGG13723.1"/>
    <property type="molecule type" value="Genomic_DNA"/>
</dbReference>
<dbReference type="GO" id="GO:0008289">
    <property type="term" value="F:lipid binding"/>
    <property type="evidence" value="ECO:0007669"/>
    <property type="project" value="UniProtKB-KW"/>
</dbReference>
<evidence type="ECO:0000256" key="10">
    <source>
        <dbReference type="RuleBase" id="RU000577"/>
    </source>
</evidence>
<sequence length="456" mass="50383">MDLPKLWRSTLAEVELSVTKATYQTHFSTTQLLSLDKGIATIGVANPLMRQLVESRYYSLIKSILDQRTKENTSLVFVVTAKKERLSPQDSGPLFSQIAGLPRVDFQSVARRLHIRPETTFASFAVSTTNHMAYAAATAVAKTLGSAYNPLFLYGGVGVGKTHLMHSVANAILEKKPNTRVVYCMGEEFMNEIIEAIQTKSARQFKQKYRSAQLLLVDDVQFIAGKQTAQEEFFHTFNAVHREGGQIILTSDRSPTEISKLEDRLRSRFEGGLIVDISPPDFELRVAITNIKSGEAGMSIPRDAAQMIAANLSHARAIEGFLKRLSTEAATKSVPINKELVAALLKIKPNQGPGETTPQTKRVSPQELLVAVADYFGVKTTTLKGPKRDRPIARPRQVVMYLCKTELGMTLNDIGGLLGGRDHTTVMHGVNTITHELSTNDHLRGSVEGIKQRLWV</sequence>
<evidence type="ECO:0000256" key="5">
    <source>
        <dbReference type="ARBA" id="ARBA00022840"/>
    </source>
</evidence>
<feature type="region of interest" description="Domain IV, binds dsDNA" evidence="8">
    <location>
        <begin position="330"/>
        <end position="456"/>
    </location>
</feature>
<comment type="caution">
    <text evidence="14">The sequence shown here is derived from an EMBL/GenBank/DDBJ whole genome shotgun (WGS) entry which is preliminary data.</text>
</comment>
<dbReference type="InterPro" id="IPR013159">
    <property type="entry name" value="DnaA_C"/>
</dbReference>
<evidence type="ECO:0000256" key="3">
    <source>
        <dbReference type="ARBA" id="ARBA00022705"/>
    </source>
</evidence>
<keyword evidence="3 8" id="KW-0235">DNA replication</keyword>
<name>A0A1F5ZMZ2_9BACT</name>
<dbReference type="NCBIfam" id="TIGR00362">
    <property type="entry name" value="DnaA"/>
    <property type="match status" value="1"/>
</dbReference>
<dbReference type="InterPro" id="IPR013317">
    <property type="entry name" value="DnaA_dom"/>
</dbReference>
<evidence type="ECO:0000256" key="11">
    <source>
        <dbReference type="RuleBase" id="RU004227"/>
    </source>
</evidence>
<feature type="binding site" evidence="8">
    <location>
        <position position="161"/>
    </location>
    <ligand>
        <name>ATP</name>
        <dbReference type="ChEBI" id="CHEBI:30616"/>
    </ligand>
</feature>
<comment type="caution">
    <text evidence="8">Lacks conserved residue(s) required for the propagation of feature annotation.</text>
</comment>
<dbReference type="SUPFAM" id="SSF48295">
    <property type="entry name" value="TrpR-like"/>
    <property type="match status" value="1"/>
</dbReference>
<feature type="domain" description="AAA+ ATPase" evidence="12">
    <location>
        <begin position="147"/>
        <end position="279"/>
    </location>
</feature>
<dbReference type="CDD" id="cd00009">
    <property type="entry name" value="AAA"/>
    <property type="match status" value="1"/>
</dbReference>
<dbReference type="PANTHER" id="PTHR30050:SF2">
    <property type="entry name" value="CHROMOSOMAL REPLICATION INITIATOR PROTEIN DNAA"/>
    <property type="match status" value="1"/>
</dbReference>
<dbReference type="PRINTS" id="PR00051">
    <property type="entry name" value="DNAA"/>
</dbReference>
<evidence type="ECO:0000256" key="8">
    <source>
        <dbReference type="HAMAP-Rule" id="MF_00377"/>
    </source>
</evidence>